<dbReference type="SUPFAM" id="SSF55424">
    <property type="entry name" value="FAD/NAD-linked reductases, dimerisation (C-terminal) domain"/>
    <property type="match status" value="1"/>
</dbReference>
<dbReference type="Pfam" id="PF07992">
    <property type="entry name" value="Pyr_redox_2"/>
    <property type="match status" value="1"/>
</dbReference>
<dbReference type="Gene3D" id="3.30.390.30">
    <property type="match status" value="1"/>
</dbReference>
<dbReference type="STRING" id="177437.HRM2_42520"/>
<dbReference type="PRINTS" id="PR00368">
    <property type="entry name" value="FADPNR"/>
</dbReference>
<dbReference type="InterPro" id="IPR016156">
    <property type="entry name" value="FAD/NAD-linked_Rdtase_dimer_sf"/>
</dbReference>
<dbReference type="RefSeq" id="WP_015906040.1">
    <property type="nucleotide sequence ID" value="NC_012108.1"/>
</dbReference>
<dbReference type="InterPro" id="IPR004099">
    <property type="entry name" value="Pyr_nucl-diS_OxRdtase_dimer"/>
</dbReference>
<evidence type="ECO:0000256" key="5">
    <source>
        <dbReference type="ARBA" id="ARBA00022827"/>
    </source>
</evidence>
<dbReference type="Proteomes" id="UP000000442">
    <property type="component" value="Chromosome"/>
</dbReference>
<keyword evidence="9" id="KW-1185">Reference proteome</keyword>
<name>C0QD76_DESAH</name>
<dbReference type="eggNOG" id="COG1251">
    <property type="taxonomic scope" value="Bacteria"/>
</dbReference>
<evidence type="ECO:0000256" key="4">
    <source>
        <dbReference type="ARBA" id="ARBA00022630"/>
    </source>
</evidence>
<dbReference type="KEGG" id="dat:HRM2_42520"/>
<dbReference type="PANTHER" id="PTHR43429">
    <property type="entry name" value="PYRIDINE NUCLEOTIDE-DISULFIDE OXIDOREDUCTASE DOMAIN-CONTAINING"/>
    <property type="match status" value="1"/>
</dbReference>
<evidence type="ECO:0000313" key="8">
    <source>
        <dbReference type="EMBL" id="ACN17308.1"/>
    </source>
</evidence>
<keyword evidence="5" id="KW-0274">FAD</keyword>
<dbReference type="GO" id="GO:0016491">
    <property type="term" value="F:oxidoreductase activity"/>
    <property type="evidence" value="ECO:0007669"/>
    <property type="project" value="UniProtKB-KW"/>
</dbReference>
<evidence type="ECO:0000259" key="7">
    <source>
        <dbReference type="Pfam" id="PF07992"/>
    </source>
</evidence>
<dbReference type="OrthoDB" id="9769238at2"/>
<keyword evidence="4" id="KW-0285">Flavoprotein</keyword>
<dbReference type="InterPro" id="IPR023753">
    <property type="entry name" value="FAD/NAD-binding_dom"/>
</dbReference>
<evidence type="ECO:0000313" key="9">
    <source>
        <dbReference type="Proteomes" id="UP000000442"/>
    </source>
</evidence>
<gene>
    <name evidence="8" type="primary">nox2</name>
    <name evidence="8" type="ordered locus">HRM2_42520</name>
</gene>
<evidence type="ECO:0000256" key="1">
    <source>
        <dbReference type="ARBA" id="ARBA00001974"/>
    </source>
</evidence>
<dbReference type="AlphaFoldDB" id="C0QD76"/>
<dbReference type="InterPro" id="IPR050260">
    <property type="entry name" value="FAD-bd_OxRdtase"/>
</dbReference>
<proteinExistence type="inferred from homology"/>
<accession>C0QD76</accession>
<comment type="cofactor">
    <cofactor evidence="1">
        <name>FAD</name>
        <dbReference type="ChEBI" id="CHEBI:57692"/>
    </cofactor>
</comment>
<reference evidence="8 9" key="1">
    <citation type="journal article" date="2009" name="Environ. Microbiol.">
        <title>Genome sequence of Desulfobacterium autotrophicum HRM2, a marine sulfate reducer oxidizing organic carbon completely to carbon dioxide.</title>
        <authorList>
            <person name="Strittmatter A.W."/>
            <person name="Liesegang H."/>
            <person name="Rabus R."/>
            <person name="Decker I."/>
            <person name="Amann J."/>
            <person name="Andres S."/>
            <person name="Henne A."/>
            <person name="Fricke W.F."/>
            <person name="Martinez-Arias R."/>
            <person name="Bartels D."/>
            <person name="Goesmann A."/>
            <person name="Krause L."/>
            <person name="Puehler A."/>
            <person name="Klenk H.P."/>
            <person name="Richter M."/>
            <person name="Schuler M."/>
            <person name="Gloeckner F.O."/>
            <person name="Meyerdierks A."/>
            <person name="Gottschalk G."/>
            <person name="Amann R."/>
        </authorList>
    </citation>
    <scope>NUCLEOTIDE SEQUENCE [LARGE SCALE GENOMIC DNA]</scope>
    <source>
        <strain evidence="9">ATCC 43914 / DSM 3382 / HRM2</strain>
    </source>
</reference>
<dbReference type="Pfam" id="PF02852">
    <property type="entry name" value="Pyr_redox_dim"/>
    <property type="match status" value="1"/>
</dbReference>
<sequence length="402" mass="42953">MVAGQAAGESIVNPDTMFSNNNIEMVVDRVESIDRRSKRVKTGKGREISYDKLVVSTGSKPFVLPIPGNDLAGVFTLRALIDAEEIRHYITAEKPRKIAFVGAGFINLEIATLLLESAPDQYEITVIELMEQPLGVMLDSDMAKPVTAYLEQKGIAMRMGQQVSAISGQSGKVAGVVLASGEALDADMVFMNVGSVPDLSLAKEMGLEMGKFGIKVNPFFETSDPDVLAAGDCIENRHFITNDPSPIQLRGPAVIQGRAIAKRLAGFELPFPGLLGNSATRLGDKYIAATGLTEQEAVKIEMETVCATVDSRSKHGMIPGVKPWKLKLVFEGGSERLIGGQIVSDSGAAVKEIDAVNALILGHKTASDLVFLMCAGNPDCSSEPSLEPITIAAEQVLAKRRP</sequence>
<dbReference type="EC" id="1.6.-.-" evidence="8"/>
<organism evidence="8 9">
    <name type="scientific">Desulforapulum autotrophicum (strain ATCC 43914 / DSM 3382 / VKM B-1955 / HRM2)</name>
    <name type="common">Desulfobacterium autotrophicum</name>
    <dbReference type="NCBI Taxonomy" id="177437"/>
    <lineage>
        <taxon>Bacteria</taxon>
        <taxon>Pseudomonadati</taxon>
        <taxon>Thermodesulfobacteriota</taxon>
        <taxon>Desulfobacteria</taxon>
        <taxon>Desulfobacterales</taxon>
        <taxon>Desulfobacteraceae</taxon>
        <taxon>Desulforapulum</taxon>
    </lineage>
</organism>
<dbReference type="HOGENOM" id="CLU_003291_1_3_7"/>
<comment type="similarity">
    <text evidence="3">Belongs to the class-III pyridine nucleotide-disulfide oxidoreductase family.</text>
</comment>
<dbReference type="SUPFAM" id="SSF51905">
    <property type="entry name" value="FAD/NAD(P)-binding domain"/>
    <property type="match status" value="1"/>
</dbReference>
<feature type="domain" description="FAD/NAD(P)-binding" evidence="7">
    <location>
        <begin position="20"/>
        <end position="235"/>
    </location>
</feature>
<evidence type="ECO:0000256" key="3">
    <source>
        <dbReference type="ARBA" id="ARBA00009130"/>
    </source>
</evidence>
<protein>
    <submittedName>
        <fullName evidence="8">Nox2</fullName>
        <ecNumber evidence="8">1.6.-.-</ecNumber>
    </submittedName>
</protein>
<keyword evidence="8" id="KW-0560">Oxidoreductase</keyword>
<evidence type="ECO:0000256" key="2">
    <source>
        <dbReference type="ARBA" id="ARBA00006442"/>
    </source>
</evidence>
<feature type="domain" description="Pyridine nucleotide-disulphide oxidoreductase dimerisation" evidence="6">
    <location>
        <begin position="287"/>
        <end position="382"/>
    </location>
</feature>
<dbReference type="InterPro" id="IPR036188">
    <property type="entry name" value="FAD/NAD-bd_sf"/>
</dbReference>
<evidence type="ECO:0000259" key="6">
    <source>
        <dbReference type="Pfam" id="PF02852"/>
    </source>
</evidence>
<comment type="similarity">
    <text evidence="2">Belongs to the FAD-dependent oxidoreductase family.</text>
</comment>
<dbReference type="PANTHER" id="PTHR43429:SF3">
    <property type="entry name" value="NITRITE REDUCTASE [NAD(P)H]"/>
    <property type="match status" value="1"/>
</dbReference>
<dbReference type="EMBL" id="CP001087">
    <property type="protein sequence ID" value="ACN17308.1"/>
    <property type="molecule type" value="Genomic_DNA"/>
</dbReference>
<dbReference type="Gene3D" id="3.50.50.60">
    <property type="entry name" value="FAD/NAD(P)-binding domain"/>
    <property type="match status" value="2"/>
</dbReference>